<dbReference type="Proteomes" id="UP000261520">
    <property type="component" value="Unplaced"/>
</dbReference>
<evidence type="ECO:0000313" key="1">
    <source>
        <dbReference type="Ensembl" id="ENSPMGP00000013932.1"/>
    </source>
</evidence>
<evidence type="ECO:0000313" key="2">
    <source>
        <dbReference type="Proteomes" id="UP000261520"/>
    </source>
</evidence>
<reference evidence="1" key="1">
    <citation type="submission" date="2025-08" db="UniProtKB">
        <authorList>
            <consortium name="Ensembl"/>
        </authorList>
    </citation>
    <scope>IDENTIFICATION</scope>
</reference>
<dbReference type="InterPro" id="IPR027417">
    <property type="entry name" value="P-loop_NTPase"/>
</dbReference>
<keyword evidence="2" id="KW-1185">Reference proteome</keyword>
<sequence>MEVQHTRNVETGVENVVYAYLINRGCSEERHYGLKAAEMTALPPAIVHEAKTIASNVSQQLMQQSDPETQIQRAVYHLATRLLQTARNSRLDSESLRMYLKGLKKQYEAGLQAAEQLAASVETEEE</sequence>
<dbReference type="Gene3D" id="3.40.50.300">
    <property type="entry name" value="P-loop containing nucleotide triphosphate hydrolases"/>
    <property type="match status" value="1"/>
</dbReference>
<proteinExistence type="predicted"/>
<name>A0A3B4AA54_9GOBI</name>
<accession>A0A3B4AA54</accession>
<evidence type="ECO:0008006" key="3">
    <source>
        <dbReference type="Google" id="ProtNLM"/>
    </source>
</evidence>
<protein>
    <recommendedName>
        <fullName evidence="3">DNA mismatch repair proteins mutS family domain-containing protein</fullName>
    </recommendedName>
</protein>
<dbReference type="AlphaFoldDB" id="A0A3B4AA54"/>
<reference evidence="1" key="2">
    <citation type="submission" date="2025-09" db="UniProtKB">
        <authorList>
            <consortium name="Ensembl"/>
        </authorList>
    </citation>
    <scope>IDENTIFICATION</scope>
</reference>
<dbReference type="Ensembl" id="ENSPMGT00000014868.1">
    <property type="protein sequence ID" value="ENSPMGP00000013932.1"/>
    <property type="gene ID" value="ENSPMGG00000011451.1"/>
</dbReference>
<dbReference type="STRING" id="409849.ENSPMGP00000013932"/>
<organism evidence="1 2">
    <name type="scientific">Periophthalmus magnuspinnatus</name>
    <dbReference type="NCBI Taxonomy" id="409849"/>
    <lineage>
        <taxon>Eukaryota</taxon>
        <taxon>Metazoa</taxon>
        <taxon>Chordata</taxon>
        <taxon>Craniata</taxon>
        <taxon>Vertebrata</taxon>
        <taxon>Euteleostomi</taxon>
        <taxon>Actinopterygii</taxon>
        <taxon>Neopterygii</taxon>
        <taxon>Teleostei</taxon>
        <taxon>Neoteleostei</taxon>
        <taxon>Acanthomorphata</taxon>
        <taxon>Gobiaria</taxon>
        <taxon>Gobiiformes</taxon>
        <taxon>Gobioidei</taxon>
        <taxon>Gobiidae</taxon>
        <taxon>Oxudercinae</taxon>
        <taxon>Periophthalmus</taxon>
    </lineage>
</organism>